<feature type="region of interest" description="Disordered" evidence="12">
    <location>
        <begin position="733"/>
        <end position="759"/>
    </location>
</feature>
<protein>
    <recommendedName>
        <fullName evidence="19">DNA/RNA polymerases superfamily protein</fullName>
    </recommendedName>
</protein>
<dbReference type="InterPro" id="IPR050951">
    <property type="entry name" value="Retrovirus_Pol_polyprotein"/>
</dbReference>
<evidence type="ECO:0000256" key="12">
    <source>
        <dbReference type="SAM" id="MobiDB-lite"/>
    </source>
</evidence>
<evidence type="ECO:0000256" key="11">
    <source>
        <dbReference type="ARBA" id="ARBA00023268"/>
    </source>
</evidence>
<evidence type="ECO:0000259" key="14">
    <source>
        <dbReference type="Pfam" id="PF17919"/>
    </source>
</evidence>
<evidence type="ECO:0008006" key="19">
    <source>
        <dbReference type="Google" id="ProtNLM"/>
    </source>
</evidence>
<keyword evidence="8" id="KW-0239">DNA-directed DNA polymerase</keyword>
<evidence type="ECO:0000313" key="18">
    <source>
        <dbReference type="Proteomes" id="UP000701853"/>
    </source>
</evidence>
<keyword evidence="8" id="KW-0548">Nucleotidyltransferase</keyword>
<dbReference type="GO" id="GO:0006310">
    <property type="term" value="P:DNA recombination"/>
    <property type="evidence" value="ECO:0007669"/>
    <property type="project" value="UniProtKB-KW"/>
</dbReference>
<evidence type="ECO:0000313" key="17">
    <source>
        <dbReference type="EMBL" id="KAG8503369.1"/>
    </source>
</evidence>
<evidence type="ECO:0000259" key="13">
    <source>
        <dbReference type="Pfam" id="PF00078"/>
    </source>
</evidence>
<dbReference type="Proteomes" id="UP000701853">
    <property type="component" value="Chromosome 1"/>
</dbReference>
<keyword evidence="6" id="KW-0229">DNA integration</keyword>
<dbReference type="InterPro" id="IPR041577">
    <property type="entry name" value="RT_RNaseH_2"/>
</dbReference>
<dbReference type="CDD" id="cd01647">
    <property type="entry name" value="RT_LTR"/>
    <property type="match status" value="1"/>
</dbReference>
<keyword evidence="2" id="KW-0479">Metal-binding</keyword>
<evidence type="ECO:0000259" key="15">
    <source>
        <dbReference type="Pfam" id="PF17921"/>
    </source>
</evidence>
<dbReference type="Pfam" id="PF17921">
    <property type="entry name" value="Integrase_H2C2"/>
    <property type="match status" value="1"/>
</dbReference>
<dbReference type="InterPro" id="IPR043502">
    <property type="entry name" value="DNA/RNA_pol_sf"/>
</dbReference>
<dbReference type="Pfam" id="PF24626">
    <property type="entry name" value="SH3_Tf2-1"/>
    <property type="match status" value="1"/>
</dbReference>
<evidence type="ECO:0000256" key="6">
    <source>
        <dbReference type="ARBA" id="ARBA00022908"/>
    </source>
</evidence>
<keyword evidence="1" id="KW-0645">Protease</keyword>
<evidence type="ECO:0000256" key="1">
    <source>
        <dbReference type="ARBA" id="ARBA00022670"/>
    </source>
</evidence>
<dbReference type="GO" id="GO:0015074">
    <property type="term" value="P:DNA integration"/>
    <property type="evidence" value="ECO:0007669"/>
    <property type="project" value="UniProtKB-KW"/>
</dbReference>
<keyword evidence="5" id="KW-0460">Magnesium</keyword>
<keyword evidence="9" id="KW-0238">DNA-binding</keyword>
<dbReference type="PANTHER" id="PTHR37984:SF5">
    <property type="entry name" value="PROTEIN NYNRIN-LIKE"/>
    <property type="match status" value="1"/>
</dbReference>
<dbReference type="GO" id="GO:0003964">
    <property type="term" value="F:RNA-directed DNA polymerase activity"/>
    <property type="evidence" value="ECO:0007669"/>
    <property type="project" value="UniProtKB-KW"/>
</dbReference>
<gene>
    <name evidence="17" type="ORF">CXB51_001413</name>
</gene>
<organism evidence="17 18">
    <name type="scientific">Gossypium anomalum</name>
    <dbReference type="NCBI Taxonomy" id="47600"/>
    <lineage>
        <taxon>Eukaryota</taxon>
        <taxon>Viridiplantae</taxon>
        <taxon>Streptophyta</taxon>
        <taxon>Embryophyta</taxon>
        <taxon>Tracheophyta</taxon>
        <taxon>Spermatophyta</taxon>
        <taxon>Magnoliopsida</taxon>
        <taxon>eudicotyledons</taxon>
        <taxon>Gunneridae</taxon>
        <taxon>Pentapetalae</taxon>
        <taxon>rosids</taxon>
        <taxon>malvids</taxon>
        <taxon>Malvales</taxon>
        <taxon>Malvaceae</taxon>
        <taxon>Malvoideae</taxon>
        <taxon>Gossypium</taxon>
    </lineage>
</organism>
<dbReference type="PANTHER" id="PTHR37984">
    <property type="entry name" value="PROTEIN CBG26694"/>
    <property type="match status" value="1"/>
</dbReference>
<evidence type="ECO:0000256" key="7">
    <source>
        <dbReference type="ARBA" id="ARBA00022918"/>
    </source>
</evidence>
<dbReference type="CDD" id="cd09274">
    <property type="entry name" value="RNase_HI_RT_Ty3"/>
    <property type="match status" value="1"/>
</dbReference>
<keyword evidence="7" id="KW-0695">RNA-directed DNA polymerase</keyword>
<feature type="compositionally biased region" description="Basic and acidic residues" evidence="12">
    <location>
        <begin position="750"/>
        <end position="759"/>
    </location>
</feature>
<dbReference type="Pfam" id="PF00078">
    <property type="entry name" value="RVT_1"/>
    <property type="match status" value="1"/>
</dbReference>
<evidence type="ECO:0000256" key="3">
    <source>
        <dbReference type="ARBA" id="ARBA00022750"/>
    </source>
</evidence>
<reference evidence="17 18" key="1">
    <citation type="journal article" date="2021" name="bioRxiv">
        <title>The Gossypium anomalum genome as a resource for cotton improvement and evolutionary analysis of hybrid incompatibility.</title>
        <authorList>
            <person name="Grover C.E."/>
            <person name="Yuan D."/>
            <person name="Arick M.A."/>
            <person name="Miller E.R."/>
            <person name="Hu G."/>
            <person name="Peterson D.G."/>
            <person name="Wendel J.F."/>
            <person name="Udall J.A."/>
        </authorList>
    </citation>
    <scope>NUCLEOTIDE SEQUENCE [LARGE SCALE GENOMIC DNA]</scope>
    <source>
        <strain evidence="17">JFW-Udall</strain>
        <tissue evidence="17">Leaf</tissue>
    </source>
</reference>
<keyword evidence="4" id="KW-0378">Hydrolase</keyword>
<dbReference type="OrthoDB" id="2013610at2759"/>
<dbReference type="GO" id="GO:0004190">
    <property type="term" value="F:aspartic-type endopeptidase activity"/>
    <property type="evidence" value="ECO:0007669"/>
    <property type="project" value="UniProtKB-KW"/>
</dbReference>
<keyword evidence="11" id="KW-0511">Multifunctional enzyme</keyword>
<dbReference type="EMBL" id="JAHUZN010000001">
    <property type="protein sequence ID" value="KAG8503369.1"/>
    <property type="molecule type" value="Genomic_DNA"/>
</dbReference>
<evidence type="ECO:0000259" key="16">
    <source>
        <dbReference type="Pfam" id="PF24626"/>
    </source>
</evidence>
<evidence type="ECO:0000256" key="9">
    <source>
        <dbReference type="ARBA" id="ARBA00023125"/>
    </source>
</evidence>
<evidence type="ECO:0000256" key="2">
    <source>
        <dbReference type="ARBA" id="ARBA00022723"/>
    </source>
</evidence>
<proteinExistence type="predicted"/>
<feature type="domain" description="Reverse transcriptase" evidence="13">
    <location>
        <begin position="79"/>
        <end position="184"/>
    </location>
</feature>
<feature type="domain" description="Integrase zinc-binding" evidence="15">
    <location>
        <begin position="359"/>
        <end position="405"/>
    </location>
</feature>
<keyword evidence="18" id="KW-1185">Reference proteome</keyword>
<name>A0A8J5ZBQ7_9ROSI</name>
<sequence length="759" mass="87057">MPVACEFPDIFLEELLGLPPDREVEFFIDLVLSTTPISITPYRMAPTVLKELKTQLQELIDRGFARPSFSPWGAPVLFVKKKDGSLRLCIDYRQLNKVTIKNKYHLPRIDDLFDQLKCATVFSKINLYFGYYQLRSKDSDVPKTAFRTRYGNYEFLVMPFGLTNALAVFMNLMNRIFNPYLDRKCEFWLREVSFLRHIVSAEGVRVNPNNISAIVNWKLLKNMLKSEKDVKFEWTDKCQQSFDRLKVLLTEASVLVQSKSGKEFIVYSDASLNGLGCVLMQNGKVVAYASRQLKPHERNYPTHDLELAVIKDLNLRQRRWLELLKDSDIIIDYHSGKANVVADALSRKSLGTVCVPKSSKLVQKILKEAHDGNMSIHPGSNKMYNDLKKMYWWLGMKRDISDFIETLGLDSGANCNKLWVLSYTLVLHFIPRQMVNLNSYQSSIRMAPYEALYGRKCRTPLYWIELSEKKLHGVDLVREIEEKVKVIRDSLKAASDRQKSYADLKRKEIEFQVGDKVFLKVSPWKKVLWFGRKGKLSPQFIGPYEITEKTGSVAYRLALPPELDQIHNVFHVSMLQRYRSNPSHVISLTKESVEEQEGEVVVQQDLFSDIQGHTPMWVGRVNYTAKLYARVLNRVGINCKAHGRVPTRVHTHGTQGQATCPCAWLCVPHGETHAQHIIGKHTLKPCNEKLTQSHFRKATKNLSGSLSELYNRKLIRAIIGKFTKNHIGKLTNSHITGAPDSHISGSSSEHYQEAHKEPI</sequence>
<dbReference type="GO" id="GO:0003887">
    <property type="term" value="F:DNA-directed DNA polymerase activity"/>
    <property type="evidence" value="ECO:0007669"/>
    <property type="project" value="UniProtKB-KW"/>
</dbReference>
<dbReference type="InterPro" id="IPR041588">
    <property type="entry name" value="Integrase_H2C2"/>
</dbReference>
<evidence type="ECO:0000256" key="4">
    <source>
        <dbReference type="ARBA" id="ARBA00022801"/>
    </source>
</evidence>
<comment type="caution">
    <text evidence="17">The sequence shown here is derived from an EMBL/GenBank/DDBJ whole genome shotgun (WGS) entry which is preliminary data.</text>
</comment>
<dbReference type="GO" id="GO:0006508">
    <property type="term" value="P:proteolysis"/>
    <property type="evidence" value="ECO:0007669"/>
    <property type="project" value="UniProtKB-KW"/>
</dbReference>
<evidence type="ECO:0000256" key="5">
    <source>
        <dbReference type="ARBA" id="ARBA00022842"/>
    </source>
</evidence>
<dbReference type="Gene3D" id="1.10.340.70">
    <property type="match status" value="1"/>
</dbReference>
<dbReference type="GO" id="GO:0003677">
    <property type="term" value="F:DNA binding"/>
    <property type="evidence" value="ECO:0007669"/>
    <property type="project" value="UniProtKB-KW"/>
</dbReference>
<dbReference type="GO" id="GO:0046872">
    <property type="term" value="F:metal ion binding"/>
    <property type="evidence" value="ECO:0007669"/>
    <property type="project" value="UniProtKB-KW"/>
</dbReference>
<feature type="domain" description="Reverse transcriptase/retrotransposon-derived protein RNase H-like" evidence="14">
    <location>
        <begin position="234"/>
        <end position="319"/>
    </location>
</feature>
<dbReference type="Pfam" id="PF17919">
    <property type="entry name" value="RT_RNaseH_2"/>
    <property type="match status" value="1"/>
</dbReference>
<dbReference type="Gene3D" id="3.30.70.270">
    <property type="match status" value="2"/>
</dbReference>
<evidence type="ECO:0000256" key="8">
    <source>
        <dbReference type="ARBA" id="ARBA00022932"/>
    </source>
</evidence>
<feature type="domain" description="Tf2-1-like SH3-like" evidence="16">
    <location>
        <begin position="514"/>
        <end position="579"/>
    </location>
</feature>
<evidence type="ECO:0000256" key="10">
    <source>
        <dbReference type="ARBA" id="ARBA00023172"/>
    </source>
</evidence>
<dbReference type="InterPro" id="IPR043128">
    <property type="entry name" value="Rev_trsase/Diguanyl_cyclase"/>
</dbReference>
<accession>A0A8J5ZBQ7</accession>
<keyword evidence="3" id="KW-0064">Aspartyl protease</keyword>
<dbReference type="SUPFAM" id="SSF56672">
    <property type="entry name" value="DNA/RNA polymerases"/>
    <property type="match status" value="1"/>
</dbReference>
<dbReference type="Gene3D" id="3.10.10.10">
    <property type="entry name" value="HIV Type 1 Reverse Transcriptase, subunit A, domain 1"/>
    <property type="match status" value="1"/>
</dbReference>
<keyword evidence="10" id="KW-0233">DNA recombination</keyword>
<keyword evidence="8" id="KW-0808">Transferase</keyword>
<dbReference type="AlphaFoldDB" id="A0A8J5ZBQ7"/>
<dbReference type="InterPro" id="IPR056924">
    <property type="entry name" value="SH3_Tf2-1"/>
</dbReference>
<dbReference type="InterPro" id="IPR000477">
    <property type="entry name" value="RT_dom"/>
</dbReference>